<dbReference type="InterPro" id="IPR003615">
    <property type="entry name" value="HNH_nuc"/>
</dbReference>
<keyword evidence="3" id="KW-0378">Hydrolase</keyword>
<dbReference type="GO" id="GO:0004519">
    <property type="term" value="F:endonuclease activity"/>
    <property type="evidence" value="ECO:0007669"/>
    <property type="project" value="UniProtKB-KW"/>
</dbReference>
<dbReference type="EMBL" id="FNGL01000003">
    <property type="protein sequence ID" value="SDK95314.1"/>
    <property type="molecule type" value="Genomic_DNA"/>
</dbReference>
<sequence>MPKNRQPNYIWQKTRKKVWQRDNGKCVHCNKHVSLKECHIDHIISGKKGRNSLDNLRTLCPKCHILRRDFRHRGMTAKALKNGLIPPNWRELTW</sequence>
<dbReference type="EMBL" id="UAWC01000024">
    <property type="protein sequence ID" value="SQB35511.1"/>
    <property type="molecule type" value="Genomic_DNA"/>
</dbReference>
<keyword evidence="4" id="KW-1185">Reference proteome</keyword>
<dbReference type="Proteomes" id="UP000250223">
    <property type="component" value="Unassembled WGS sequence"/>
</dbReference>
<dbReference type="Proteomes" id="UP000198811">
    <property type="component" value="Unassembled WGS sequence"/>
</dbReference>
<evidence type="ECO:0000313" key="4">
    <source>
        <dbReference type="Proteomes" id="UP000198811"/>
    </source>
</evidence>
<dbReference type="RefSeq" id="WP_089863759.1">
    <property type="nucleotide sequence ID" value="NZ_FNGL01000003.1"/>
</dbReference>
<evidence type="ECO:0000313" key="2">
    <source>
        <dbReference type="EMBL" id="SDK95314.1"/>
    </source>
</evidence>
<keyword evidence="3" id="KW-0255">Endonuclease</keyword>
<dbReference type="GO" id="GO:0003676">
    <property type="term" value="F:nucleic acid binding"/>
    <property type="evidence" value="ECO:0007669"/>
    <property type="project" value="InterPro"/>
</dbReference>
<reference evidence="3 5" key="2">
    <citation type="submission" date="2018-06" db="EMBL/GenBank/DDBJ databases">
        <authorList>
            <consortium name="Pathogen Informatics"/>
            <person name="Doyle S."/>
        </authorList>
    </citation>
    <scope>NUCLEOTIDE SEQUENCE [LARGE SCALE GENOMIC DNA]</scope>
    <source>
        <strain evidence="3 5">NCTC13028</strain>
    </source>
</reference>
<dbReference type="STRING" id="1494.SAMN05216497_10337"/>
<organism evidence="3 5">
    <name type="scientific">Clostridium cochlearium</name>
    <dbReference type="NCBI Taxonomy" id="1494"/>
    <lineage>
        <taxon>Bacteria</taxon>
        <taxon>Bacillati</taxon>
        <taxon>Bacillota</taxon>
        <taxon>Clostridia</taxon>
        <taxon>Eubacteriales</taxon>
        <taxon>Clostridiaceae</taxon>
        <taxon>Clostridium</taxon>
    </lineage>
</organism>
<dbReference type="InterPro" id="IPR002711">
    <property type="entry name" value="HNH"/>
</dbReference>
<reference evidence="2 4" key="1">
    <citation type="submission" date="2016-10" db="EMBL/GenBank/DDBJ databases">
        <authorList>
            <person name="Varghese N."/>
            <person name="Submissions S."/>
        </authorList>
    </citation>
    <scope>NUCLEOTIDE SEQUENCE [LARGE SCALE GENOMIC DNA]</scope>
    <source>
        <strain evidence="2 4">NLAE-zl-C224</strain>
    </source>
</reference>
<dbReference type="SMART" id="SM00507">
    <property type="entry name" value="HNHc"/>
    <property type="match status" value="1"/>
</dbReference>
<dbReference type="GO" id="GO:0008270">
    <property type="term" value="F:zinc ion binding"/>
    <property type="evidence" value="ECO:0007669"/>
    <property type="project" value="InterPro"/>
</dbReference>
<accession>A0A1G9G3P6</accession>
<evidence type="ECO:0000313" key="5">
    <source>
        <dbReference type="Proteomes" id="UP000250223"/>
    </source>
</evidence>
<feature type="domain" description="HNH nuclease" evidence="1">
    <location>
        <begin position="13"/>
        <end position="65"/>
    </location>
</feature>
<gene>
    <name evidence="3" type="ORF">NCTC13028_02019</name>
    <name evidence="2" type="ORF">SAMN05216497_10337</name>
</gene>
<dbReference type="OrthoDB" id="9779761at2"/>
<dbReference type="Pfam" id="PF01844">
    <property type="entry name" value="HNH"/>
    <property type="match status" value="1"/>
</dbReference>
<evidence type="ECO:0000313" key="3">
    <source>
        <dbReference type="EMBL" id="SQB35511.1"/>
    </source>
</evidence>
<name>A0A1G9G3P6_CLOCO</name>
<dbReference type="AlphaFoldDB" id="A0A1G9G3P6"/>
<dbReference type="Gene3D" id="1.10.30.50">
    <property type="match status" value="1"/>
</dbReference>
<evidence type="ECO:0000259" key="1">
    <source>
        <dbReference type="SMART" id="SM00507"/>
    </source>
</evidence>
<keyword evidence="3" id="KW-0540">Nuclease</keyword>
<dbReference type="CDD" id="cd00085">
    <property type="entry name" value="HNHc"/>
    <property type="match status" value="1"/>
</dbReference>
<protein>
    <submittedName>
        <fullName evidence="3">HNH endonuclease</fullName>
    </submittedName>
</protein>
<proteinExistence type="predicted"/>